<feature type="region of interest" description="Disordered" evidence="1">
    <location>
        <begin position="56"/>
        <end position="77"/>
    </location>
</feature>
<sequence>MKIKLKPFWTSVIKYWFTKGNIPMQLKEELDSTYGDSAPSFTDIKFWAAEFKRGRTSLADDEGSKRQETGSAENCVT</sequence>
<evidence type="ECO:0000313" key="2">
    <source>
        <dbReference type="EMBL" id="GFU35131.1"/>
    </source>
</evidence>
<dbReference type="EMBL" id="BMAW01130440">
    <property type="protein sequence ID" value="GFU35131.1"/>
    <property type="molecule type" value="Genomic_DNA"/>
</dbReference>
<keyword evidence="3" id="KW-1185">Reference proteome</keyword>
<dbReference type="AlphaFoldDB" id="A0A8X6QN65"/>
<reference evidence="2" key="1">
    <citation type="submission" date="2020-08" db="EMBL/GenBank/DDBJ databases">
        <title>Multicomponent nature underlies the extraordinary mechanical properties of spider dragline silk.</title>
        <authorList>
            <person name="Kono N."/>
            <person name="Nakamura H."/>
            <person name="Mori M."/>
            <person name="Yoshida Y."/>
            <person name="Ohtoshi R."/>
            <person name="Malay A.D."/>
            <person name="Moran D.A.P."/>
            <person name="Tomita M."/>
            <person name="Numata K."/>
            <person name="Arakawa K."/>
        </authorList>
    </citation>
    <scope>NUCLEOTIDE SEQUENCE</scope>
</reference>
<evidence type="ECO:0000256" key="1">
    <source>
        <dbReference type="SAM" id="MobiDB-lite"/>
    </source>
</evidence>
<dbReference type="PANTHER" id="PTHR46060:SF1">
    <property type="entry name" value="MARINER MOS1 TRANSPOSASE-LIKE PROTEIN"/>
    <property type="match status" value="1"/>
</dbReference>
<name>A0A8X6QN65_NEPPI</name>
<dbReference type="OrthoDB" id="6428254at2759"/>
<protein>
    <submittedName>
        <fullName evidence="2">HTH_48 domain-containing protein</fullName>
    </submittedName>
</protein>
<accession>A0A8X6QN65</accession>
<dbReference type="InterPro" id="IPR052709">
    <property type="entry name" value="Transposase-MT_Hybrid"/>
</dbReference>
<evidence type="ECO:0000313" key="3">
    <source>
        <dbReference type="Proteomes" id="UP000887013"/>
    </source>
</evidence>
<comment type="caution">
    <text evidence="2">The sequence shown here is derived from an EMBL/GenBank/DDBJ whole genome shotgun (WGS) entry which is preliminary data.</text>
</comment>
<gene>
    <name evidence="2" type="primary">ALC56_15317</name>
    <name evidence="2" type="ORF">NPIL_112311</name>
</gene>
<proteinExistence type="predicted"/>
<organism evidence="2 3">
    <name type="scientific">Nephila pilipes</name>
    <name type="common">Giant wood spider</name>
    <name type="synonym">Nephila maculata</name>
    <dbReference type="NCBI Taxonomy" id="299642"/>
    <lineage>
        <taxon>Eukaryota</taxon>
        <taxon>Metazoa</taxon>
        <taxon>Ecdysozoa</taxon>
        <taxon>Arthropoda</taxon>
        <taxon>Chelicerata</taxon>
        <taxon>Arachnida</taxon>
        <taxon>Araneae</taxon>
        <taxon>Araneomorphae</taxon>
        <taxon>Entelegynae</taxon>
        <taxon>Araneoidea</taxon>
        <taxon>Nephilidae</taxon>
        <taxon>Nephila</taxon>
    </lineage>
</organism>
<dbReference type="Proteomes" id="UP000887013">
    <property type="component" value="Unassembled WGS sequence"/>
</dbReference>
<dbReference type="PANTHER" id="PTHR46060">
    <property type="entry name" value="MARINER MOS1 TRANSPOSASE-LIKE PROTEIN"/>
    <property type="match status" value="1"/>
</dbReference>